<evidence type="ECO:0008006" key="3">
    <source>
        <dbReference type="Google" id="ProtNLM"/>
    </source>
</evidence>
<comment type="caution">
    <text evidence="1">The sequence shown here is derived from an EMBL/GenBank/DDBJ whole genome shotgun (WGS) entry which is preliminary data.</text>
</comment>
<reference evidence="1 2" key="1">
    <citation type="journal article" date="2023" name="J. Hered.">
        <title>Chromosome-level genome of the wood stork (Mycteria americana) provides insight into avian chromosome evolution.</title>
        <authorList>
            <person name="Flamio R. Jr."/>
            <person name="Ramstad K.M."/>
        </authorList>
    </citation>
    <scope>NUCLEOTIDE SEQUENCE [LARGE SCALE GENOMIC DNA]</scope>
    <source>
        <strain evidence="1">JAX WOST 10</strain>
    </source>
</reference>
<evidence type="ECO:0000313" key="1">
    <source>
        <dbReference type="EMBL" id="KAK4832782.1"/>
    </source>
</evidence>
<dbReference type="EMBL" id="JAUNZN010000001">
    <property type="protein sequence ID" value="KAK4832782.1"/>
    <property type="molecule type" value="Genomic_DNA"/>
</dbReference>
<dbReference type="Proteomes" id="UP001333110">
    <property type="component" value="Unassembled WGS sequence"/>
</dbReference>
<accession>A0AAN7NWA1</accession>
<sequence>MATSRLHVPLDAPRTFYDILTALKALGHVMLCYPRLQRGSTELQREHNLSAARGRCLCPPQPHEAACAPRPGMRQRLWRCTEYWRQQPSPGRRGQNDDSGNYKPVNLTVSWEAGTKNMEQILLHFWAHKEKVIGNSQHGFTRGKSCLTNPAACYDKMTGLVEQWMSFTLNLASFLTWYPTAFS</sequence>
<protein>
    <recommendedName>
        <fullName evidence="3">Reverse transcriptase domain-containing protein</fullName>
    </recommendedName>
</protein>
<organism evidence="1 2">
    <name type="scientific">Mycteria americana</name>
    <name type="common">Wood stork</name>
    <dbReference type="NCBI Taxonomy" id="33587"/>
    <lineage>
        <taxon>Eukaryota</taxon>
        <taxon>Metazoa</taxon>
        <taxon>Chordata</taxon>
        <taxon>Craniata</taxon>
        <taxon>Vertebrata</taxon>
        <taxon>Euteleostomi</taxon>
        <taxon>Archelosauria</taxon>
        <taxon>Archosauria</taxon>
        <taxon>Dinosauria</taxon>
        <taxon>Saurischia</taxon>
        <taxon>Theropoda</taxon>
        <taxon>Coelurosauria</taxon>
        <taxon>Aves</taxon>
        <taxon>Neognathae</taxon>
        <taxon>Neoaves</taxon>
        <taxon>Aequornithes</taxon>
        <taxon>Ciconiiformes</taxon>
        <taxon>Ciconiidae</taxon>
        <taxon>Mycteria</taxon>
    </lineage>
</organism>
<gene>
    <name evidence="1" type="ORF">QYF61_025650</name>
</gene>
<dbReference type="AlphaFoldDB" id="A0AAN7NWA1"/>
<keyword evidence="2" id="KW-1185">Reference proteome</keyword>
<proteinExistence type="predicted"/>
<evidence type="ECO:0000313" key="2">
    <source>
        <dbReference type="Proteomes" id="UP001333110"/>
    </source>
</evidence>
<name>A0AAN7NWA1_MYCAM</name>